<accession>A0ABV9GN21</accession>
<evidence type="ECO:0000313" key="8">
    <source>
        <dbReference type="Proteomes" id="UP001596022"/>
    </source>
</evidence>
<dbReference type="RefSeq" id="WP_376846707.1">
    <property type="nucleotide sequence ID" value="NZ_JBHSFW010000010.1"/>
</dbReference>
<dbReference type="NCBIfam" id="TIGR01732">
    <property type="entry name" value="tiny_TM_bacill"/>
    <property type="match status" value="1"/>
</dbReference>
<keyword evidence="3 6" id="KW-0812">Transmembrane</keyword>
<name>A0ABV9GN21_9BACL</name>
<reference evidence="8" key="1">
    <citation type="journal article" date="2019" name="Int. J. Syst. Evol. Microbiol.">
        <title>The Global Catalogue of Microorganisms (GCM) 10K type strain sequencing project: providing services to taxonomists for standard genome sequencing and annotation.</title>
        <authorList>
            <consortium name="The Broad Institute Genomics Platform"/>
            <consortium name="The Broad Institute Genome Sequencing Center for Infectious Disease"/>
            <person name="Wu L."/>
            <person name="Ma J."/>
        </authorList>
    </citation>
    <scope>NUCLEOTIDE SEQUENCE [LARGE SCALE GENOMIC DNA]</scope>
    <source>
        <strain evidence="8">CGMCC 1.16306</strain>
    </source>
</reference>
<sequence>MDSETRSERTREFTIILVLFILLVIVGAVGYNNGYPGAVSYYQYPVGPGGYYGYGAPPGFGYVGPGYGTFGPGYAPGFGGPPGWGAHYRGYGGAPYPGGPAPNAWW</sequence>
<dbReference type="Pfam" id="PF09680">
    <property type="entry name" value="YjcZ_2"/>
    <property type="match status" value="1"/>
</dbReference>
<keyword evidence="8" id="KW-1185">Reference proteome</keyword>
<organism evidence="7 8">
    <name type="scientific">Camelliibacillus cellulosilyticus</name>
    <dbReference type="NCBI Taxonomy" id="2174486"/>
    <lineage>
        <taxon>Bacteria</taxon>
        <taxon>Bacillati</taxon>
        <taxon>Bacillota</taxon>
        <taxon>Bacilli</taxon>
        <taxon>Bacillales</taxon>
        <taxon>Sporolactobacillaceae</taxon>
        <taxon>Camelliibacillus</taxon>
    </lineage>
</organism>
<dbReference type="Proteomes" id="UP001596022">
    <property type="component" value="Unassembled WGS sequence"/>
</dbReference>
<proteinExistence type="inferred from homology"/>
<gene>
    <name evidence="7" type="ORF">ACFO4N_12900</name>
</gene>
<evidence type="ECO:0000256" key="2">
    <source>
        <dbReference type="ARBA" id="ARBA00010221"/>
    </source>
</evidence>
<evidence type="ECO:0000256" key="5">
    <source>
        <dbReference type="ARBA" id="ARBA00023136"/>
    </source>
</evidence>
<keyword evidence="5 6" id="KW-0472">Membrane</keyword>
<evidence type="ECO:0000256" key="3">
    <source>
        <dbReference type="ARBA" id="ARBA00022692"/>
    </source>
</evidence>
<feature type="transmembrane region" description="Helical" evidence="6">
    <location>
        <begin position="12"/>
        <end position="31"/>
    </location>
</feature>
<comment type="similarity">
    <text evidence="2">Belongs to the SscA family.</text>
</comment>
<evidence type="ECO:0000313" key="7">
    <source>
        <dbReference type="EMBL" id="MFC4619613.1"/>
    </source>
</evidence>
<dbReference type="EMBL" id="JBHSFW010000010">
    <property type="protein sequence ID" value="MFC4619613.1"/>
    <property type="molecule type" value="Genomic_DNA"/>
</dbReference>
<evidence type="ECO:0000256" key="1">
    <source>
        <dbReference type="ARBA" id="ARBA00004370"/>
    </source>
</evidence>
<dbReference type="InterPro" id="IPR010070">
    <property type="entry name" value="YjcZ-like"/>
</dbReference>
<keyword evidence="4 6" id="KW-1133">Transmembrane helix</keyword>
<comment type="caution">
    <text evidence="7">The sequence shown here is derived from an EMBL/GenBank/DDBJ whole genome shotgun (WGS) entry which is preliminary data.</text>
</comment>
<evidence type="ECO:0000256" key="4">
    <source>
        <dbReference type="ARBA" id="ARBA00022989"/>
    </source>
</evidence>
<protein>
    <submittedName>
        <fullName evidence="7">YjcZ family sporulation protein</fullName>
    </submittedName>
</protein>
<comment type="subcellular location">
    <subcellularLocation>
        <location evidence="1">Membrane</location>
    </subcellularLocation>
</comment>
<evidence type="ECO:0000256" key="6">
    <source>
        <dbReference type="SAM" id="Phobius"/>
    </source>
</evidence>